<evidence type="ECO:0000256" key="3">
    <source>
        <dbReference type="ARBA" id="ARBA00022553"/>
    </source>
</evidence>
<keyword evidence="5" id="KW-0418">Kinase</keyword>
<dbReference type="InterPro" id="IPR003661">
    <property type="entry name" value="HisK_dim/P_dom"/>
</dbReference>
<dbReference type="AlphaFoldDB" id="A0A6B3NA67"/>
<organism evidence="11">
    <name type="scientific">Symploca sp. SIO1C4</name>
    <dbReference type="NCBI Taxonomy" id="2607765"/>
    <lineage>
        <taxon>Bacteria</taxon>
        <taxon>Bacillati</taxon>
        <taxon>Cyanobacteriota</taxon>
        <taxon>Cyanophyceae</taxon>
        <taxon>Coleofasciculales</taxon>
        <taxon>Coleofasciculaceae</taxon>
        <taxon>Symploca</taxon>
    </lineage>
</organism>
<evidence type="ECO:0000259" key="10">
    <source>
        <dbReference type="PROSITE" id="PS50110"/>
    </source>
</evidence>
<evidence type="ECO:0000256" key="6">
    <source>
        <dbReference type="ARBA" id="ARBA00023012"/>
    </source>
</evidence>
<feature type="region of interest" description="Disordered" evidence="8">
    <location>
        <begin position="44"/>
        <end position="87"/>
    </location>
</feature>
<dbReference type="InterPro" id="IPR003594">
    <property type="entry name" value="HATPase_dom"/>
</dbReference>
<dbReference type="GO" id="GO:0009927">
    <property type="term" value="F:histidine phosphotransfer kinase activity"/>
    <property type="evidence" value="ECO:0007669"/>
    <property type="project" value="TreeGrafter"/>
</dbReference>
<gene>
    <name evidence="11" type="ORF">F6J89_04900</name>
</gene>
<dbReference type="Pfam" id="PF00512">
    <property type="entry name" value="HisKA"/>
    <property type="match status" value="1"/>
</dbReference>
<keyword evidence="3" id="KW-0597">Phosphoprotein</keyword>
<dbReference type="Gene3D" id="1.10.287.130">
    <property type="match status" value="1"/>
</dbReference>
<dbReference type="Gene3D" id="3.40.50.2300">
    <property type="match status" value="1"/>
</dbReference>
<dbReference type="InterPro" id="IPR004358">
    <property type="entry name" value="Sig_transdc_His_kin-like_C"/>
</dbReference>
<dbReference type="PROSITE" id="PS50110">
    <property type="entry name" value="RESPONSE_REGULATORY"/>
    <property type="match status" value="1"/>
</dbReference>
<dbReference type="PROSITE" id="PS50109">
    <property type="entry name" value="HIS_KIN"/>
    <property type="match status" value="1"/>
</dbReference>
<feature type="compositionally biased region" description="Polar residues" evidence="8">
    <location>
        <begin position="54"/>
        <end position="63"/>
    </location>
</feature>
<comment type="caution">
    <text evidence="7">Lacks conserved residue(s) required for the propagation of feature annotation.</text>
</comment>
<dbReference type="Pfam" id="PF02518">
    <property type="entry name" value="HATPase_c"/>
    <property type="match status" value="1"/>
</dbReference>
<dbReference type="GO" id="GO:0005886">
    <property type="term" value="C:plasma membrane"/>
    <property type="evidence" value="ECO:0007669"/>
    <property type="project" value="TreeGrafter"/>
</dbReference>
<dbReference type="SMART" id="SM00448">
    <property type="entry name" value="REC"/>
    <property type="match status" value="1"/>
</dbReference>
<dbReference type="Pfam" id="PF00072">
    <property type="entry name" value="Response_reg"/>
    <property type="match status" value="1"/>
</dbReference>
<name>A0A6B3NA67_9CYAN</name>
<evidence type="ECO:0000256" key="7">
    <source>
        <dbReference type="PROSITE-ProRule" id="PRU00169"/>
    </source>
</evidence>
<feature type="non-terminal residue" evidence="11">
    <location>
        <position position="1"/>
    </location>
</feature>
<comment type="catalytic activity">
    <reaction evidence="1">
        <text>ATP + protein L-histidine = ADP + protein N-phospho-L-histidine.</text>
        <dbReference type="EC" id="2.7.13.3"/>
    </reaction>
</comment>
<comment type="caution">
    <text evidence="11">The sequence shown here is derived from an EMBL/GenBank/DDBJ whole genome shotgun (WGS) entry which is preliminary data.</text>
</comment>
<dbReference type="SUPFAM" id="SSF47384">
    <property type="entry name" value="Homodimeric domain of signal transducing histidine kinase"/>
    <property type="match status" value="1"/>
</dbReference>
<evidence type="ECO:0000256" key="4">
    <source>
        <dbReference type="ARBA" id="ARBA00022679"/>
    </source>
</evidence>
<evidence type="ECO:0000313" key="11">
    <source>
        <dbReference type="EMBL" id="NER26974.1"/>
    </source>
</evidence>
<feature type="region of interest" description="Disordered" evidence="8">
    <location>
        <begin position="264"/>
        <end position="287"/>
    </location>
</feature>
<dbReference type="PANTHER" id="PTHR43047:SF63">
    <property type="entry name" value="HISTIDINE KINASE"/>
    <property type="match status" value="1"/>
</dbReference>
<dbReference type="SMART" id="SM00388">
    <property type="entry name" value="HisKA"/>
    <property type="match status" value="1"/>
</dbReference>
<dbReference type="SUPFAM" id="SSF52172">
    <property type="entry name" value="CheY-like"/>
    <property type="match status" value="1"/>
</dbReference>
<dbReference type="SUPFAM" id="SSF55874">
    <property type="entry name" value="ATPase domain of HSP90 chaperone/DNA topoisomerase II/histidine kinase"/>
    <property type="match status" value="1"/>
</dbReference>
<dbReference type="EMBL" id="JAAHFQ010000062">
    <property type="protein sequence ID" value="NER26974.1"/>
    <property type="molecule type" value="Genomic_DNA"/>
</dbReference>
<dbReference type="PRINTS" id="PR00344">
    <property type="entry name" value="BCTRLSENSOR"/>
</dbReference>
<evidence type="ECO:0000256" key="2">
    <source>
        <dbReference type="ARBA" id="ARBA00012438"/>
    </source>
</evidence>
<keyword evidence="4" id="KW-0808">Transferase</keyword>
<feature type="compositionally biased region" description="Polar residues" evidence="8">
    <location>
        <begin position="942"/>
        <end position="957"/>
    </location>
</feature>
<sequence length="1108" mass="123228">IETLKILPDHWSVSQFLSLLLESGDGLTQQSQLDRDNYQQLSQGEWGSGAVSDDVTSAVSPKSDSYLHPTPSPLPEDNSGEPTLPSPSPITSFQHWALVDEEGKFLGLLNSWLLLKFLAPNFRDDYLSVPASTKAEPADLNSLVQLLEQLPLPLSLQTATGQVLSQNFTWRQLLGKSSAFQSDNFTTNVSFDGDAAETIATSPRQTVASHQDEITPLSLDESQQRLFSLVKVPFQPSVAMIQDGRLANRKENALKPEYSEEVIEHNSPYSHPPGAFTPSTSASAASIGDSQSLSSNLWLVLAQDTTEQQLFAQELVGKNANLEQLNRLKDEFLACISHELKTPLTAVLGLSSLLKDQSLGKLNERQARYARLIYQNGRQLMTVVNDILDLTRLETEQVELAPEPVPIQVVCSRAYSQARQRQHSQAQNSEKLAETTQFTLEIEPGLETLIADEHCLCQMLVHLLDNALKFTDEGGEIGLRVNRWEGWIAFNVWDTGIGIPLAKQHLLFEKFQQLEEPLARRFEGAGLGLVLTQRLAHLHGGDISFTSKINEGSNFTILLPPCPPKRSSKAGKDLKSQSCNHTSAKPLTALQASTKTQGNRLVLIIETVPQYLESLSEQLDHLGYRAVIARSGMEALNKARTFRPYAILLNPFLPQISGWEVLNLLKSDAQTRGIPVLVMATPSERQEADNHKVDGFLSLPVQELELRQSLDRFHKQQKNTSCSLTILHLSPVEIPPNSCVLNSNLSALLSFEHSELNYRVLEADDLEQAELLVRVWHPDVILLDCSLIEDPPAYLKHFSEYTGLTSLPLVTLDHRTTEAANRVGDLSVYPCLTPDTEQKIAALLQVIQIAAGVSCQRSILIMDIPEPGKKLLIRRDEAPVEVSEHYNSQISEQTPYPYQDKASQPSQVSRKTALPWQHKMEDLVKILQPSKPVHPNPGKFSASVTEKTQPTQNADASSSLSLCTTSIAPAWHYRKQLSHLQPSTPWLQALVQYLQTAGFRSLISCSWVEVYRQLQAQSVDLLLIRLTDTVDYNTVFKGLVALEQLPKLPPILVLDQRLNVKFLNEAITDREDLNTQLELRLSALATEILRGSSLSMTKLLDNIHQTLS</sequence>
<evidence type="ECO:0000256" key="1">
    <source>
        <dbReference type="ARBA" id="ARBA00000085"/>
    </source>
</evidence>
<dbReference type="CDD" id="cd16922">
    <property type="entry name" value="HATPase_EvgS-ArcB-TorS-like"/>
    <property type="match status" value="1"/>
</dbReference>
<dbReference type="Gene3D" id="3.30.565.10">
    <property type="entry name" value="Histidine kinase-like ATPase, C-terminal domain"/>
    <property type="match status" value="1"/>
</dbReference>
<dbReference type="InterPro" id="IPR001789">
    <property type="entry name" value="Sig_transdc_resp-reg_receiver"/>
</dbReference>
<feature type="domain" description="Response regulatory" evidence="10">
    <location>
        <begin position="601"/>
        <end position="714"/>
    </location>
</feature>
<dbReference type="CDD" id="cd00082">
    <property type="entry name" value="HisKA"/>
    <property type="match status" value="1"/>
</dbReference>
<accession>A0A6B3NA67</accession>
<keyword evidence="6" id="KW-0902">Two-component regulatory system</keyword>
<dbReference type="SMART" id="SM00387">
    <property type="entry name" value="HATPase_c"/>
    <property type="match status" value="1"/>
</dbReference>
<dbReference type="GO" id="GO:0000155">
    <property type="term" value="F:phosphorelay sensor kinase activity"/>
    <property type="evidence" value="ECO:0007669"/>
    <property type="project" value="InterPro"/>
</dbReference>
<dbReference type="InterPro" id="IPR011006">
    <property type="entry name" value="CheY-like_superfamily"/>
</dbReference>
<evidence type="ECO:0000256" key="5">
    <source>
        <dbReference type="ARBA" id="ARBA00022777"/>
    </source>
</evidence>
<feature type="domain" description="Histidine kinase" evidence="9">
    <location>
        <begin position="335"/>
        <end position="563"/>
    </location>
</feature>
<dbReference type="InterPro" id="IPR036890">
    <property type="entry name" value="HATPase_C_sf"/>
</dbReference>
<dbReference type="InterPro" id="IPR005467">
    <property type="entry name" value="His_kinase_dom"/>
</dbReference>
<evidence type="ECO:0000256" key="8">
    <source>
        <dbReference type="SAM" id="MobiDB-lite"/>
    </source>
</evidence>
<dbReference type="PANTHER" id="PTHR43047">
    <property type="entry name" value="TWO-COMPONENT HISTIDINE PROTEIN KINASE"/>
    <property type="match status" value="1"/>
</dbReference>
<evidence type="ECO:0000259" key="9">
    <source>
        <dbReference type="PROSITE" id="PS50109"/>
    </source>
</evidence>
<feature type="region of interest" description="Disordered" evidence="8">
    <location>
        <begin position="930"/>
        <end position="957"/>
    </location>
</feature>
<feature type="compositionally biased region" description="Low complexity" evidence="8">
    <location>
        <begin position="272"/>
        <end position="286"/>
    </location>
</feature>
<dbReference type="InterPro" id="IPR036097">
    <property type="entry name" value="HisK_dim/P_sf"/>
</dbReference>
<reference evidence="11" key="1">
    <citation type="submission" date="2019-11" db="EMBL/GenBank/DDBJ databases">
        <title>Genomic insights into an expanded diversity of filamentous marine cyanobacteria reveals the extraordinary biosynthetic potential of Moorea and Okeania.</title>
        <authorList>
            <person name="Ferreira Leao T."/>
            <person name="Wang M."/>
            <person name="Moss N."/>
            <person name="Da Silva R."/>
            <person name="Sanders J."/>
            <person name="Nurk S."/>
            <person name="Gurevich A."/>
            <person name="Humphrey G."/>
            <person name="Reher R."/>
            <person name="Zhu Q."/>
            <person name="Belda-Ferre P."/>
            <person name="Glukhov E."/>
            <person name="Rex R."/>
            <person name="Dorrestein P.C."/>
            <person name="Knight R."/>
            <person name="Pevzner P."/>
            <person name="Gerwick W.H."/>
            <person name="Gerwick L."/>
        </authorList>
    </citation>
    <scope>NUCLEOTIDE SEQUENCE</scope>
    <source>
        <strain evidence="11">SIO1C4</strain>
    </source>
</reference>
<protein>
    <recommendedName>
        <fullName evidence="2">histidine kinase</fullName>
        <ecNumber evidence="2">2.7.13.3</ecNumber>
    </recommendedName>
</protein>
<proteinExistence type="predicted"/>
<dbReference type="EC" id="2.7.13.3" evidence="2"/>